<name>A0AAN8PMC7_POLSC</name>
<gene>
    <name evidence="2" type="ORF">RUM43_007503</name>
</gene>
<feature type="region of interest" description="Disordered" evidence="1">
    <location>
        <begin position="1"/>
        <end position="37"/>
    </location>
</feature>
<evidence type="ECO:0000313" key="3">
    <source>
        <dbReference type="Proteomes" id="UP001372834"/>
    </source>
</evidence>
<accession>A0AAN8PMC7</accession>
<reference evidence="2 3" key="1">
    <citation type="submission" date="2023-10" db="EMBL/GenBank/DDBJ databases">
        <title>Genomes of two closely related lineages of the louse Polyplax serrata with different host specificities.</title>
        <authorList>
            <person name="Martinu J."/>
            <person name="Tarabai H."/>
            <person name="Stefka J."/>
            <person name="Hypsa V."/>
        </authorList>
    </citation>
    <scope>NUCLEOTIDE SEQUENCE [LARGE SCALE GENOMIC DNA]</scope>
    <source>
        <strain evidence="2">HR10_N</strain>
    </source>
</reference>
<evidence type="ECO:0000313" key="2">
    <source>
        <dbReference type="EMBL" id="KAK6639233.1"/>
    </source>
</evidence>
<protein>
    <submittedName>
        <fullName evidence="2">Uncharacterized protein</fullName>
    </submittedName>
</protein>
<organism evidence="2 3">
    <name type="scientific">Polyplax serrata</name>
    <name type="common">Common mouse louse</name>
    <dbReference type="NCBI Taxonomy" id="468196"/>
    <lineage>
        <taxon>Eukaryota</taxon>
        <taxon>Metazoa</taxon>
        <taxon>Ecdysozoa</taxon>
        <taxon>Arthropoda</taxon>
        <taxon>Hexapoda</taxon>
        <taxon>Insecta</taxon>
        <taxon>Pterygota</taxon>
        <taxon>Neoptera</taxon>
        <taxon>Paraneoptera</taxon>
        <taxon>Psocodea</taxon>
        <taxon>Troctomorpha</taxon>
        <taxon>Phthiraptera</taxon>
        <taxon>Anoplura</taxon>
        <taxon>Polyplacidae</taxon>
        <taxon>Polyplax</taxon>
    </lineage>
</organism>
<dbReference type="AlphaFoldDB" id="A0AAN8PMC7"/>
<comment type="caution">
    <text evidence="2">The sequence shown here is derived from an EMBL/GenBank/DDBJ whole genome shotgun (WGS) entry which is preliminary data.</text>
</comment>
<dbReference type="Proteomes" id="UP001372834">
    <property type="component" value="Unassembled WGS sequence"/>
</dbReference>
<feature type="compositionally biased region" description="Basic and acidic residues" evidence="1">
    <location>
        <begin position="82"/>
        <end position="105"/>
    </location>
</feature>
<proteinExistence type="predicted"/>
<feature type="region of interest" description="Disordered" evidence="1">
    <location>
        <begin position="82"/>
        <end position="106"/>
    </location>
</feature>
<dbReference type="EMBL" id="JAWJWE010000003">
    <property type="protein sequence ID" value="KAK6639233.1"/>
    <property type="molecule type" value="Genomic_DNA"/>
</dbReference>
<sequence length="218" mass="24700">MQKTSIRNVAAADKRVKKTQGEEKKAREIRSPSESMLSGRQVQRFGLNLFEDLTALLLTPFPNQLVSTLPSPLQISNTAIRQEPKAPQSDDSHCKEPQGGRENPRDVLLIRVRRSRILNSPNNKIGVGKRQKSRVITSERTTVGEQKVRDGDEEKDLERVQQMDGTCRRKAHRRGKFLTSSTDGFRAEFADVKILYGKTWQEKKTGKKNNSNLKSSTK</sequence>
<evidence type="ECO:0000256" key="1">
    <source>
        <dbReference type="SAM" id="MobiDB-lite"/>
    </source>
</evidence>
<feature type="compositionally biased region" description="Basic and acidic residues" evidence="1">
    <location>
        <begin position="19"/>
        <end position="31"/>
    </location>
</feature>